<dbReference type="AlphaFoldDB" id="A0A1M7ZZ83"/>
<evidence type="ECO:0000313" key="1">
    <source>
        <dbReference type="EMBL" id="SHO74181.1"/>
    </source>
</evidence>
<keyword evidence="2" id="KW-1185">Reference proteome</keyword>
<accession>A0A1M7ZZ83</accession>
<dbReference type="RefSeq" id="WP_073585062.1">
    <property type="nucleotide sequence ID" value="NZ_CBCSEA010000009.1"/>
</dbReference>
<organism evidence="1 2">
    <name type="scientific">Flavobacterium cucumis</name>
    <dbReference type="NCBI Taxonomy" id="416016"/>
    <lineage>
        <taxon>Bacteria</taxon>
        <taxon>Pseudomonadati</taxon>
        <taxon>Bacteroidota</taxon>
        <taxon>Flavobacteriia</taxon>
        <taxon>Flavobacteriales</taxon>
        <taxon>Flavobacteriaceae</taxon>
        <taxon>Flavobacterium</taxon>
    </lineage>
</organism>
<reference evidence="2" key="1">
    <citation type="submission" date="2016-12" db="EMBL/GenBank/DDBJ databases">
        <authorList>
            <person name="Varghese N."/>
            <person name="Submissions S."/>
        </authorList>
    </citation>
    <scope>NUCLEOTIDE SEQUENCE [LARGE SCALE GENOMIC DNA]</scope>
    <source>
        <strain evidence="2">DSM 18830</strain>
    </source>
</reference>
<dbReference type="Proteomes" id="UP000184611">
    <property type="component" value="Unassembled WGS sequence"/>
</dbReference>
<protein>
    <submittedName>
        <fullName evidence="1">Uncharacterized protein</fullName>
    </submittedName>
</protein>
<dbReference type="EMBL" id="FRYK01000006">
    <property type="protein sequence ID" value="SHO74181.1"/>
    <property type="molecule type" value="Genomic_DNA"/>
</dbReference>
<proteinExistence type="predicted"/>
<sequence>MTIQEIFNDITKRLITIKASETTIMAYNSFLNESSNLNIKPIRHFIQIARNPNPQFQGLVIECLIVDEQRLYDIVIGTDNIDINSIWIKDLIKVGIQTIPVISKTKENEQEIVKKEYFAQLLITYSPGNNYFYKTNIERIGELYQLASLLTNMR</sequence>
<dbReference type="STRING" id="416016.SAMN05443547_2566"/>
<name>A0A1M7ZZ83_9FLAO</name>
<gene>
    <name evidence="1" type="ORF">SAMN05443547_2566</name>
</gene>
<evidence type="ECO:0000313" key="2">
    <source>
        <dbReference type="Proteomes" id="UP000184611"/>
    </source>
</evidence>